<dbReference type="PANTHER" id="PTHR43591">
    <property type="entry name" value="METHYLTRANSFERASE"/>
    <property type="match status" value="1"/>
</dbReference>
<keyword evidence="3" id="KW-1185">Reference proteome</keyword>
<feature type="domain" description="Methyltransferase" evidence="1">
    <location>
        <begin position="40"/>
        <end position="135"/>
    </location>
</feature>
<dbReference type="KEGG" id="kmn:HW532_08775"/>
<evidence type="ECO:0000313" key="3">
    <source>
        <dbReference type="Proteomes" id="UP000593594"/>
    </source>
</evidence>
<dbReference type="CDD" id="cd02440">
    <property type="entry name" value="AdoMet_MTases"/>
    <property type="match status" value="1"/>
</dbReference>
<keyword evidence="2" id="KW-0808">Transferase</keyword>
<dbReference type="EMBL" id="CP058214">
    <property type="protein sequence ID" value="QPC42781.1"/>
    <property type="molecule type" value="Genomic_DNA"/>
</dbReference>
<organism evidence="2 3">
    <name type="scientific">Kaustia mangrovi</name>
    <dbReference type="NCBI Taxonomy" id="2593653"/>
    <lineage>
        <taxon>Bacteria</taxon>
        <taxon>Pseudomonadati</taxon>
        <taxon>Pseudomonadota</taxon>
        <taxon>Alphaproteobacteria</taxon>
        <taxon>Hyphomicrobiales</taxon>
        <taxon>Parvibaculaceae</taxon>
        <taxon>Kaustia</taxon>
    </lineage>
</organism>
<evidence type="ECO:0000259" key="1">
    <source>
        <dbReference type="Pfam" id="PF13649"/>
    </source>
</evidence>
<dbReference type="GO" id="GO:0008168">
    <property type="term" value="F:methyltransferase activity"/>
    <property type="evidence" value="ECO:0007669"/>
    <property type="project" value="UniProtKB-KW"/>
</dbReference>
<sequence length="245" mass="27133">MHSELMEVFASLPQQGPGSDALSRDVMRRLNKELPLAPQIADFGCGTGRSTLMLAEEFPQARISGVDLSPEFCAVLTAKVRERGLGDRVSIHEGNMLCPEFPPGSLDLVWSEGAVYSVGFDAALSAWRELLGSGGICVVTECEWLCRDAPVDARDYWGELYPDMRSSGENAESARRLGFDVLDHFTLPREAWDAYHVPLLDALHGRESLLAAKNDISKEREMFLRYGDYFGYSFYVLKKTPAGSS</sequence>
<dbReference type="InterPro" id="IPR029063">
    <property type="entry name" value="SAM-dependent_MTases_sf"/>
</dbReference>
<dbReference type="InterPro" id="IPR041698">
    <property type="entry name" value="Methyltransf_25"/>
</dbReference>
<evidence type="ECO:0000313" key="2">
    <source>
        <dbReference type="EMBL" id="QPC42781.1"/>
    </source>
</evidence>
<name>A0A7S8HBR1_9HYPH</name>
<reference evidence="2 3" key="1">
    <citation type="submission" date="2020-06" db="EMBL/GenBank/DDBJ databases">
        <title>Genome sequence of 2 isolates from Red Sea Mangroves.</title>
        <authorList>
            <person name="Sefrji F."/>
            <person name="Michoud G."/>
            <person name="Merlino G."/>
            <person name="Daffonchio D."/>
        </authorList>
    </citation>
    <scope>NUCLEOTIDE SEQUENCE [LARGE SCALE GENOMIC DNA]</scope>
    <source>
        <strain evidence="2 3">R1DC25</strain>
    </source>
</reference>
<dbReference type="SUPFAM" id="SSF53335">
    <property type="entry name" value="S-adenosyl-L-methionine-dependent methyltransferases"/>
    <property type="match status" value="1"/>
</dbReference>
<accession>A0A7S8HBR1</accession>
<gene>
    <name evidence="2" type="ORF">HW532_08775</name>
</gene>
<proteinExistence type="predicted"/>
<dbReference type="Pfam" id="PF13649">
    <property type="entry name" value="Methyltransf_25"/>
    <property type="match status" value="1"/>
</dbReference>
<protein>
    <submittedName>
        <fullName evidence="2">Class I SAM-dependent methyltransferase</fullName>
    </submittedName>
</protein>
<dbReference type="RefSeq" id="WP_213164015.1">
    <property type="nucleotide sequence ID" value="NZ_CP058214.1"/>
</dbReference>
<dbReference type="Proteomes" id="UP000593594">
    <property type="component" value="Chromosome"/>
</dbReference>
<dbReference type="PANTHER" id="PTHR43591:SF99">
    <property type="entry name" value="OS06G0646000 PROTEIN"/>
    <property type="match status" value="1"/>
</dbReference>
<keyword evidence="2" id="KW-0489">Methyltransferase</keyword>
<dbReference type="GO" id="GO:0032259">
    <property type="term" value="P:methylation"/>
    <property type="evidence" value="ECO:0007669"/>
    <property type="project" value="UniProtKB-KW"/>
</dbReference>
<dbReference type="AlphaFoldDB" id="A0A7S8HBR1"/>
<dbReference type="Gene3D" id="3.40.50.150">
    <property type="entry name" value="Vaccinia Virus protein VP39"/>
    <property type="match status" value="1"/>
</dbReference>